<sequence length="370" mass="41030">MDYPEKGQCRKLSFEGIGQRRMMALTGGRPLGSLLSSDRPRPSLPASPIFAPFPRQTSQQSPLLASTPAPGEQTTSLLPLPCTSARLKLCGCGSVPFSGGAVKAINGSGGAYVSPWDEEPYEILPSGKKAYLDEQDVVTFLDPPKELIPLDPASYNPAAYLWKKIEDIPEERRHRLLHLLNPRLIFRAWEIAGTRYEDPKLAKKSSSKLLSGETGATPLEYYYCQTSGGPFPISWINFFKMAIFCSKEGQTYGRLIGETILARLASSFHPLYFVVRPHKEVMSTEQPCDLACEFGDGLFDLQDYPEGFPKPGKHPYPFNDEVVVYIRHIGPGISVGQAWQEGKNLQQVPRKLCSEILMVKDNYGSSSDIH</sequence>
<dbReference type="GeneID" id="116200009"/>
<feature type="compositionally biased region" description="Low complexity" evidence="1">
    <location>
        <begin position="28"/>
        <end position="37"/>
    </location>
</feature>
<accession>A0A6P8D4Z5</accession>
<name>A0A6P8D4Z5_PUNGR</name>
<reference evidence="2" key="1">
    <citation type="journal article" date="2020" name="Plant Biotechnol. J.">
        <title>The pomegranate (Punica granatum L.) draft genome dissects genetic divergence between soft- and hard-seeded cultivars.</title>
        <authorList>
            <person name="Luo X."/>
            <person name="Li H."/>
            <person name="Wu Z."/>
            <person name="Yao W."/>
            <person name="Zhao P."/>
            <person name="Cao D."/>
            <person name="Yu H."/>
            <person name="Li K."/>
            <person name="Poudel K."/>
            <person name="Zhao D."/>
            <person name="Zhang F."/>
            <person name="Xia X."/>
            <person name="Chen L."/>
            <person name="Wang Q."/>
            <person name="Jing D."/>
            <person name="Cao S."/>
        </authorList>
    </citation>
    <scope>NUCLEOTIDE SEQUENCE [LARGE SCALE GENOMIC DNA]</scope>
    <source>
        <strain evidence="2">cv. Tunisia</strain>
    </source>
</reference>
<reference evidence="3" key="2">
    <citation type="submission" date="2025-08" db="UniProtKB">
        <authorList>
            <consortium name="RefSeq"/>
        </authorList>
    </citation>
    <scope>IDENTIFICATION</scope>
    <source>
        <tissue evidence="3">Leaf</tissue>
    </source>
</reference>
<evidence type="ECO:0000313" key="2">
    <source>
        <dbReference type="Proteomes" id="UP000515151"/>
    </source>
</evidence>
<dbReference type="RefSeq" id="XP_031386513.1">
    <property type="nucleotide sequence ID" value="XM_031530653.1"/>
</dbReference>
<dbReference type="AlphaFoldDB" id="A0A6P8D4Z5"/>
<protein>
    <submittedName>
        <fullName evidence="3">Uncharacterized protein LOC116200009 isoform X1</fullName>
    </submittedName>
</protein>
<dbReference type="PANTHER" id="PTHR37201">
    <property type="entry name" value="WD REPEAT PROTEIN"/>
    <property type="match status" value="1"/>
</dbReference>
<keyword evidence="2" id="KW-1185">Reference proteome</keyword>
<feature type="compositionally biased region" description="Polar residues" evidence="1">
    <location>
        <begin position="55"/>
        <end position="64"/>
    </location>
</feature>
<dbReference type="Proteomes" id="UP000515151">
    <property type="component" value="Chromosome 3"/>
</dbReference>
<evidence type="ECO:0000256" key="1">
    <source>
        <dbReference type="SAM" id="MobiDB-lite"/>
    </source>
</evidence>
<feature type="region of interest" description="Disordered" evidence="1">
    <location>
        <begin position="28"/>
        <end position="77"/>
    </location>
</feature>
<organism evidence="2 3">
    <name type="scientific">Punica granatum</name>
    <name type="common">Pomegranate</name>
    <dbReference type="NCBI Taxonomy" id="22663"/>
    <lineage>
        <taxon>Eukaryota</taxon>
        <taxon>Viridiplantae</taxon>
        <taxon>Streptophyta</taxon>
        <taxon>Embryophyta</taxon>
        <taxon>Tracheophyta</taxon>
        <taxon>Spermatophyta</taxon>
        <taxon>Magnoliopsida</taxon>
        <taxon>eudicotyledons</taxon>
        <taxon>Gunneridae</taxon>
        <taxon>Pentapetalae</taxon>
        <taxon>rosids</taxon>
        <taxon>malvids</taxon>
        <taxon>Myrtales</taxon>
        <taxon>Lythraceae</taxon>
        <taxon>Punica</taxon>
    </lineage>
</organism>
<dbReference type="PANTHER" id="PTHR37201:SF1">
    <property type="entry name" value="WD REPEAT PROTEIN"/>
    <property type="match status" value="1"/>
</dbReference>
<proteinExistence type="predicted"/>
<evidence type="ECO:0000313" key="3">
    <source>
        <dbReference type="RefSeq" id="XP_031386513.1"/>
    </source>
</evidence>
<gene>
    <name evidence="3" type="primary">LOC116200009</name>
</gene>
<dbReference type="OrthoDB" id="505263at2759"/>